<dbReference type="EMBL" id="JAINUL010000001">
    <property type="protein sequence ID" value="MCC0093258.1"/>
    <property type="molecule type" value="Genomic_DNA"/>
</dbReference>
<evidence type="ECO:0000256" key="1">
    <source>
        <dbReference type="SAM" id="Phobius"/>
    </source>
</evidence>
<evidence type="ECO:0000313" key="3">
    <source>
        <dbReference type="Proteomes" id="UP001520654"/>
    </source>
</evidence>
<proteinExistence type="predicted"/>
<gene>
    <name evidence="2" type="ORF">K7B10_00215</name>
</gene>
<evidence type="ECO:0008006" key="4">
    <source>
        <dbReference type="Google" id="ProtNLM"/>
    </source>
</evidence>
<name>A0ABS8DWU5_9ACTN</name>
<keyword evidence="1" id="KW-1133">Transmembrane helix</keyword>
<feature type="transmembrane region" description="Helical" evidence="1">
    <location>
        <begin position="110"/>
        <end position="129"/>
    </location>
</feature>
<dbReference type="Proteomes" id="UP001520654">
    <property type="component" value="Unassembled WGS sequence"/>
</dbReference>
<keyword evidence="3" id="KW-1185">Reference proteome</keyword>
<feature type="transmembrane region" description="Helical" evidence="1">
    <location>
        <begin position="20"/>
        <end position="41"/>
    </location>
</feature>
<keyword evidence="1" id="KW-0472">Membrane</keyword>
<keyword evidence="1" id="KW-0812">Transmembrane</keyword>
<dbReference type="RefSeq" id="WP_229333922.1">
    <property type="nucleotide sequence ID" value="NZ_JAINUL010000001.1"/>
</dbReference>
<feature type="transmembrane region" description="Helical" evidence="1">
    <location>
        <begin position="86"/>
        <end position="104"/>
    </location>
</feature>
<organism evidence="2 3">
    <name type="scientific">Streptomyces flavotricini</name>
    <dbReference type="NCBI Taxonomy" id="66888"/>
    <lineage>
        <taxon>Bacteria</taxon>
        <taxon>Bacillati</taxon>
        <taxon>Actinomycetota</taxon>
        <taxon>Actinomycetes</taxon>
        <taxon>Kitasatosporales</taxon>
        <taxon>Streptomycetaceae</taxon>
        <taxon>Streptomyces</taxon>
    </lineage>
</organism>
<comment type="caution">
    <text evidence="2">The sequence shown here is derived from an EMBL/GenBank/DDBJ whole genome shotgun (WGS) entry which is preliminary data.</text>
</comment>
<protein>
    <recommendedName>
        <fullName evidence="4">Integral membrane protein</fullName>
    </recommendedName>
</protein>
<feature type="transmembrane region" description="Helical" evidence="1">
    <location>
        <begin position="61"/>
        <end position="79"/>
    </location>
</feature>
<evidence type="ECO:0000313" key="2">
    <source>
        <dbReference type="EMBL" id="MCC0093258.1"/>
    </source>
</evidence>
<sequence length="143" mass="15651">MNMFLRAAPVHPSRILREPLRSLAWASVLAVFVAGLGYVSYRWAGTAGPLVALPGSPWPYLAAWAVLGFGVFLLVRAVAKPLGWDGEEILVLPLMVCIRFTLAYRPGLTLLYTYGLLVLACAAGAVLLWRRHRLPADTAARQH</sequence>
<accession>A0ABS8DWU5</accession>
<reference evidence="2 3" key="1">
    <citation type="submission" date="2021-08" db="EMBL/GenBank/DDBJ databases">
        <title>Genomic Architecture of Streptomyces flavotricini NGL1 and Streptomyces erythrochromogenes HMS4 With Differential Plant Beneficial attributes and laccase production capabilities.</title>
        <authorList>
            <person name="Salwan R."/>
            <person name="Kaur R."/>
            <person name="Sharma V."/>
        </authorList>
    </citation>
    <scope>NUCLEOTIDE SEQUENCE [LARGE SCALE GENOMIC DNA]</scope>
    <source>
        <strain evidence="2 3">NGL1</strain>
    </source>
</reference>